<name>A0AAI9XMR8_9PEZI</name>
<gene>
    <name evidence="2" type="ORF">CMEL01_05364</name>
</gene>
<feature type="region of interest" description="Disordered" evidence="1">
    <location>
        <begin position="142"/>
        <end position="170"/>
    </location>
</feature>
<organism evidence="2 3">
    <name type="scientific">Colletotrichum melonis</name>
    <dbReference type="NCBI Taxonomy" id="1209925"/>
    <lineage>
        <taxon>Eukaryota</taxon>
        <taxon>Fungi</taxon>
        <taxon>Dikarya</taxon>
        <taxon>Ascomycota</taxon>
        <taxon>Pezizomycotina</taxon>
        <taxon>Sordariomycetes</taxon>
        <taxon>Hypocreomycetidae</taxon>
        <taxon>Glomerellales</taxon>
        <taxon>Glomerellaceae</taxon>
        <taxon>Colletotrichum</taxon>
        <taxon>Colletotrichum acutatum species complex</taxon>
    </lineage>
</organism>
<evidence type="ECO:0000313" key="2">
    <source>
        <dbReference type="EMBL" id="KAK1453705.1"/>
    </source>
</evidence>
<feature type="compositionally biased region" description="Basic residues" evidence="1">
    <location>
        <begin position="148"/>
        <end position="160"/>
    </location>
</feature>
<feature type="region of interest" description="Disordered" evidence="1">
    <location>
        <begin position="1"/>
        <end position="33"/>
    </location>
</feature>
<keyword evidence="3" id="KW-1185">Reference proteome</keyword>
<proteinExistence type="predicted"/>
<dbReference type="EMBL" id="MLGG01000035">
    <property type="protein sequence ID" value="KAK1453705.1"/>
    <property type="molecule type" value="Genomic_DNA"/>
</dbReference>
<reference evidence="2 3" key="1">
    <citation type="submission" date="2016-10" db="EMBL/GenBank/DDBJ databases">
        <title>The genome sequence of Colletotrichum fioriniae PJ7.</title>
        <authorList>
            <person name="Baroncelli R."/>
        </authorList>
    </citation>
    <scope>NUCLEOTIDE SEQUENCE [LARGE SCALE GENOMIC DNA]</scope>
    <source>
        <strain evidence="2">Col 31</strain>
    </source>
</reference>
<sequence length="170" mass="19237">MRDSISQCRRLPHIDSPTGGATNHFPKSRAPSAFPSRYPRITSHCRPVVRSRRRRRRYHLSLALHRIHDPHIHRRCAMTGLSELRTKCTLQHHVIVRSGLAQQNGTPLPKPLSLQVLAPFAPPFQHVGLCIPIRTCISFSSPANGQKSRPRLHGPKKVGRQAKGQEKEKK</sequence>
<evidence type="ECO:0000256" key="1">
    <source>
        <dbReference type="SAM" id="MobiDB-lite"/>
    </source>
</evidence>
<protein>
    <submittedName>
        <fullName evidence="2">Uncharacterized protein</fullName>
    </submittedName>
</protein>
<dbReference type="AlphaFoldDB" id="A0AAI9XMR8"/>
<comment type="caution">
    <text evidence="2">The sequence shown here is derived from an EMBL/GenBank/DDBJ whole genome shotgun (WGS) entry which is preliminary data.</text>
</comment>
<evidence type="ECO:0000313" key="3">
    <source>
        <dbReference type="Proteomes" id="UP001239795"/>
    </source>
</evidence>
<dbReference type="Proteomes" id="UP001239795">
    <property type="component" value="Unassembled WGS sequence"/>
</dbReference>
<accession>A0AAI9XMR8</accession>